<dbReference type="InterPro" id="IPR052159">
    <property type="entry name" value="Competence_DNA_uptake"/>
</dbReference>
<reference evidence="5" key="1">
    <citation type="submission" date="2022-01" db="EMBL/GenBank/DDBJ databases">
        <authorList>
            <person name="Criscuolo A."/>
        </authorList>
    </citation>
    <scope>NUCLEOTIDE SEQUENCE</scope>
    <source>
        <strain evidence="5">CIP111891</strain>
    </source>
</reference>
<comment type="caution">
    <text evidence="5">The sequence shown here is derived from an EMBL/GenBank/DDBJ whole genome shotgun (WGS) entry which is preliminary data.</text>
</comment>
<comment type="catalytic activity">
    <reaction evidence="1">
        <text>3',5'-cyclic CMP + H2O = CMP + H(+)</text>
        <dbReference type="Rhea" id="RHEA:72675"/>
        <dbReference type="ChEBI" id="CHEBI:15377"/>
        <dbReference type="ChEBI" id="CHEBI:15378"/>
        <dbReference type="ChEBI" id="CHEBI:58003"/>
        <dbReference type="ChEBI" id="CHEBI:60377"/>
    </reaction>
    <physiologicalReaction direction="left-to-right" evidence="1">
        <dbReference type="Rhea" id="RHEA:72676"/>
    </physiologicalReaction>
</comment>
<feature type="domain" description="Metallo-beta-lactamase" evidence="4">
    <location>
        <begin position="30"/>
        <end position="109"/>
    </location>
</feature>
<dbReference type="Gene3D" id="3.60.15.10">
    <property type="entry name" value="Ribonuclease Z/Hydroxyacylglutathione hydrolase-like"/>
    <property type="match status" value="1"/>
</dbReference>
<evidence type="ECO:0000313" key="6">
    <source>
        <dbReference type="Proteomes" id="UP000838821"/>
    </source>
</evidence>
<comment type="function">
    <text evidence="2">Counteracts the endogenous Pycsar antiviral defense system. Phosphodiesterase that enables metal-dependent hydrolysis of host cyclic nucleotide Pycsar defense signals such as cCMP and cUMP.</text>
</comment>
<proteinExistence type="predicted"/>
<protein>
    <recommendedName>
        <fullName evidence="4">Metallo-beta-lactamase domain-containing protein</fullName>
    </recommendedName>
</protein>
<comment type="catalytic activity">
    <reaction evidence="3">
        <text>3',5'-cyclic UMP + H2O = UMP + H(+)</text>
        <dbReference type="Rhea" id="RHEA:70575"/>
        <dbReference type="ChEBI" id="CHEBI:15377"/>
        <dbReference type="ChEBI" id="CHEBI:15378"/>
        <dbReference type="ChEBI" id="CHEBI:57865"/>
        <dbReference type="ChEBI" id="CHEBI:184387"/>
    </reaction>
    <physiologicalReaction direction="left-to-right" evidence="3">
        <dbReference type="Rhea" id="RHEA:70576"/>
    </physiologicalReaction>
</comment>
<dbReference type="InterPro" id="IPR001279">
    <property type="entry name" value="Metallo-B-lactamas"/>
</dbReference>
<evidence type="ECO:0000259" key="4">
    <source>
        <dbReference type="Pfam" id="PF00753"/>
    </source>
</evidence>
<evidence type="ECO:0000256" key="3">
    <source>
        <dbReference type="ARBA" id="ARBA00048505"/>
    </source>
</evidence>
<sequence>MVKLWDYILYMESSEFIMTIKIEMFPANEGDSFLITLGEDHKYNIIIDGGREETYDNFLEKRLTEIAKEGGKIDLLIVTHIDEDHIEGILKLFSSNGSSKAANVIKINEVWHNSYRHLEIEKIDKKDMSPEEREILGDLISTFSSNRKRINNNENVDISAKQGSSLAAYLYGGDYSWNSMFDYRAVNVDQRNYLEINKDIKIRILSPDKKKLNGLRKKWRNQLNSTKLGIKFSDDDVFDDAFEFYLRSSPESESIDENDEISHRETKLNLDKLSKVEGTKDNSATNGSSISFIIEYNDKYKLLFLADSHSDIIVDNLKKLSNEENYDLTFDVVKIAHHGSERNNTSLLLNLINSKNYLISTDGTNGHPDLSTIAKIITKDISTPKTIYFNYKNKQYHQFNNSELKSTFNYEIISQSELSSTIIPL</sequence>
<dbReference type="Proteomes" id="UP000838821">
    <property type="component" value="Unassembled WGS sequence"/>
</dbReference>
<dbReference type="SUPFAM" id="SSF56281">
    <property type="entry name" value="Metallo-hydrolase/oxidoreductase"/>
    <property type="match status" value="1"/>
</dbReference>
<keyword evidence="6" id="KW-1185">Reference proteome</keyword>
<evidence type="ECO:0000256" key="1">
    <source>
        <dbReference type="ARBA" id="ARBA00034221"/>
    </source>
</evidence>
<dbReference type="EMBL" id="CAKMMW010000006">
    <property type="protein sequence ID" value="CAH1205349.1"/>
    <property type="molecule type" value="Genomic_DNA"/>
</dbReference>
<name>A0ABN8GC20_9BACL</name>
<gene>
    <name evidence="5" type="ORF">PAECIP111891_02729</name>
</gene>
<dbReference type="InterPro" id="IPR036866">
    <property type="entry name" value="RibonucZ/Hydroxyglut_hydro"/>
</dbReference>
<accession>A0ABN8GC20</accession>
<evidence type="ECO:0000313" key="5">
    <source>
        <dbReference type="EMBL" id="CAH1205349.1"/>
    </source>
</evidence>
<evidence type="ECO:0000256" key="2">
    <source>
        <dbReference type="ARBA" id="ARBA00034301"/>
    </source>
</evidence>
<dbReference type="PANTHER" id="PTHR30619:SF1">
    <property type="entry name" value="RECOMBINATION PROTEIN 2"/>
    <property type="match status" value="1"/>
</dbReference>
<dbReference type="PANTHER" id="PTHR30619">
    <property type="entry name" value="DNA INTERNALIZATION/COMPETENCE PROTEIN COMEC/REC2"/>
    <property type="match status" value="1"/>
</dbReference>
<organism evidence="5 6">
    <name type="scientific">Paenibacillus allorhizoplanae</name>
    <dbReference type="NCBI Taxonomy" id="2905648"/>
    <lineage>
        <taxon>Bacteria</taxon>
        <taxon>Bacillati</taxon>
        <taxon>Bacillota</taxon>
        <taxon>Bacilli</taxon>
        <taxon>Bacillales</taxon>
        <taxon>Paenibacillaceae</taxon>
        <taxon>Paenibacillus</taxon>
    </lineage>
</organism>
<dbReference type="Pfam" id="PF00753">
    <property type="entry name" value="Lactamase_B"/>
    <property type="match status" value="1"/>
</dbReference>